<evidence type="ECO:0000313" key="1">
    <source>
        <dbReference type="EMBL" id="BDC98564.1"/>
    </source>
</evidence>
<gene>
    <name evidence="1" type="ORF">PEPS_08450</name>
</gene>
<accession>A0ABM7VD09</accession>
<organism evidence="1 2">
    <name type="scientific">Persicobacter psychrovividus</name>
    <dbReference type="NCBI Taxonomy" id="387638"/>
    <lineage>
        <taxon>Bacteria</taxon>
        <taxon>Pseudomonadati</taxon>
        <taxon>Bacteroidota</taxon>
        <taxon>Cytophagia</taxon>
        <taxon>Cytophagales</taxon>
        <taxon>Persicobacteraceae</taxon>
        <taxon>Persicobacter</taxon>
    </lineage>
</organism>
<dbReference type="EMBL" id="AP025292">
    <property type="protein sequence ID" value="BDC98564.1"/>
    <property type="molecule type" value="Genomic_DNA"/>
</dbReference>
<proteinExistence type="predicted"/>
<dbReference type="RefSeq" id="WP_332922587.1">
    <property type="nucleotide sequence ID" value="NZ_AP025292.1"/>
</dbReference>
<protein>
    <recommendedName>
        <fullName evidence="3">DUF3221 domain-containing protein</fullName>
    </recommendedName>
</protein>
<name>A0ABM7VD09_9BACT</name>
<sequence>MKKFIIVGMLLLAVVIVTPSFIAERDYAPVDPHLILGQSIHFLGSTQGKAYIVIGYRDEYDSEVDKQWKDQDYVVFLYTTELGEFKTSTIHRNAVVKK</sequence>
<keyword evidence="2" id="KW-1185">Reference proteome</keyword>
<evidence type="ECO:0008006" key="3">
    <source>
        <dbReference type="Google" id="ProtNLM"/>
    </source>
</evidence>
<evidence type="ECO:0000313" key="2">
    <source>
        <dbReference type="Proteomes" id="UP001354989"/>
    </source>
</evidence>
<reference evidence="1 2" key="1">
    <citation type="submission" date="2021-12" db="EMBL/GenBank/DDBJ databases">
        <title>Genome sequencing of bacteria with rrn-lacking chromosome and rrn-plasmid.</title>
        <authorList>
            <person name="Anda M."/>
            <person name="Iwasaki W."/>
        </authorList>
    </citation>
    <scope>NUCLEOTIDE SEQUENCE [LARGE SCALE GENOMIC DNA]</scope>
    <source>
        <strain evidence="1 2">NBRC 101262</strain>
    </source>
</reference>
<dbReference type="Proteomes" id="UP001354989">
    <property type="component" value="Chromosome"/>
</dbReference>